<dbReference type="OrthoDB" id="2994853at2759"/>
<reference evidence="2 3" key="1">
    <citation type="submission" date="2019-02" db="EMBL/GenBank/DDBJ databases">
        <title>Genome sequencing of the rare red list fungi Dentipellis fragilis.</title>
        <authorList>
            <person name="Buettner E."/>
            <person name="Kellner H."/>
        </authorList>
    </citation>
    <scope>NUCLEOTIDE SEQUENCE [LARGE SCALE GENOMIC DNA]</scope>
    <source>
        <strain evidence="2 3">DSM 105465</strain>
    </source>
</reference>
<dbReference type="AlphaFoldDB" id="A0A4Y9YW40"/>
<evidence type="ECO:0000313" key="3">
    <source>
        <dbReference type="Proteomes" id="UP000298327"/>
    </source>
</evidence>
<dbReference type="Gene3D" id="3.80.10.10">
    <property type="entry name" value="Ribonuclease Inhibitor"/>
    <property type="match status" value="1"/>
</dbReference>
<accession>A0A4Y9YW40</accession>
<dbReference type="EMBL" id="SEOQ01000293">
    <property type="protein sequence ID" value="TFY65948.1"/>
    <property type="molecule type" value="Genomic_DNA"/>
</dbReference>
<dbReference type="InterPro" id="IPR001810">
    <property type="entry name" value="F-box_dom"/>
</dbReference>
<evidence type="ECO:0000313" key="2">
    <source>
        <dbReference type="EMBL" id="TFY65948.1"/>
    </source>
</evidence>
<protein>
    <recommendedName>
        <fullName evidence="1">F-box domain-containing protein</fullName>
    </recommendedName>
</protein>
<evidence type="ECO:0000259" key="1">
    <source>
        <dbReference type="Pfam" id="PF12937"/>
    </source>
</evidence>
<feature type="domain" description="F-box" evidence="1">
    <location>
        <begin position="209"/>
        <end position="260"/>
    </location>
</feature>
<comment type="caution">
    <text evidence="2">The sequence shown here is derived from an EMBL/GenBank/DDBJ whole genome shotgun (WGS) entry which is preliminary data.</text>
</comment>
<name>A0A4Y9YW40_9AGAM</name>
<sequence length="584" mass="64414">MPSLKPASEIDLSDGCWMYEYRYSGTAPSDERCDFTVSAHFDAGSERFFSGLRIVLICKGGKRLENLTVAEKPEAEAALIENGGPSPPEDVPMQDADKPLCPVVFELVAEGHMTWTSTGVYLRSPQLLEDDTYRIVHEHTLLCPQSRAAMLFLKANRSIRGCLSAFAIRLQEHHHRLLRTGYAGPAGIVARGACILPPPSLRAPFKQPPPEILLLIFSAVTAINEKDLMDGRDPWRESLFACARVCRAWTQPALDALYADFFAYQTGSGGGGPDQVELAAALRLNPARGRAIRRFATRHFTPRDGEDDHEALSQALVCILSAAVLVQDVTVEDVRAPDKDGLVEALCGCAAVRTFALDKGAPWVQRDSIRLSLDDVIRCVAHWPQLRALTMENYGRSAQQTASASDGGESGITCKLNELSLDHGRASYTQLRRLTASSLSSLTQVSLVDIVGLTNADVTEWLLAMAPNLVRLRLKRCEFPKHRPDEELAVDVAVMEMDNIENLALEGGLFTESVFRLKRRTTRSGATRRLYLRRIRPGAFTTRLLSLLESTGWGKVEVGNVPDGDEELFKSAKRIARERGISFL</sequence>
<organism evidence="2 3">
    <name type="scientific">Dentipellis fragilis</name>
    <dbReference type="NCBI Taxonomy" id="205917"/>
    <lineage>
        <taxon>Eukaryota</taxon>
        <taxon>Fungi</taxon>
        <taxon>Dikarya</taxon>
        <taxon>Basidiomycota</taxon>
        <taxon>Agaricomycotina</taxon>
        <taxon>Agaricomycetes</taxon>
        <taxon>Russulales</taxon>
        <taxon>Hericiaceae</taxon>
        <taxon>Dentipellis</taxon>
    </lineage>
</organism>
<dbReference type="Pfam" id="PF12937">
    <property type="entry name" value="F-box-like"/>
    <property type="match status" value="1"/>
</dbReference>
<keyword evidence="3" id="KW-1185">Reference proteome</keyword>
<dbReference type="Proteomes" id="UP000298327">
    <property type="component" value="Unassembled WGS sequence"/>
</dbReference>
<gene>
    <name evidence="2" type="ORF">EVG20_g5148</name>
</gene>
<dbReference type="InterPro" id="IPR032675">
    <property type="entry name" value="LRR_dom_sf"/>
</dbReference>
<proteinExistence type="predicted"/>